<dbReference type="InterPro" id="IPR015069">
    <property type="entry name" value="2H-PEstase_DUF1868"/>
</dbReference>
<protein>
    <recommendedName>
        <fullName evidence="1">DUF1868 domain-containing protein</fullName>
    </recommendedName>
</protein>
<proteinExistence type="predicted"/>
<feature type="domain" description="DUF1868" evidence="1">
    <location>
        <begin position="55"/>
        <end position="105"/>
    </location>
</feature>
<sequence>MAQMEANERPRYPAGVPGKFSSDGTLQHWAGNTIICHIPPSSPVYHSIESVIEELSLHMTIFEGVSDQVRRPGYWPADLALDATQESCNEDFEKKLRKFSLGPEAAAPYRMVLKGIDILDVGVAVRLDGVTPAEVKRLRALRDRLADELQIRHPIHDEYGFHISMVYFLRYPNDEQKRDIEAILKRHFEKMAKDIELGPPEFCLFFNMHEFNPVFYLG</sequence>
<evidence type="ECO:0000259" key="1">
    <source>
        <dbReference type="Pfam" id="PF08975"/>
    </source>
</evidence>
<dbReference type="Proteomes" id="UP001152533">
    <property type="component" value="Unassembled WGS sequence"/>
</dbReference>
<organism evidence="2 3">
    <name type="scientific">Colletotrichum noveboracense</name>
    <dbReference type="NCBI Taxonomy" id="2664923"/>
    <lineage>
        <taxon>Eukaryota</taxon>
        <taxon>Fungi</taxon>
        <taxon>Dikarya</taxon>
        <taxon>Ascomycota</taxon>
        <taxon>Pezizomycotina</taxon>
        <taxon>Sordariomycetes</taxon>
        <taxon>Hypocreomycetidae</taxon>
        <taxon>Glomerellales</taxon>
        <taxon>Glomerellaceae</taxon>
        <taxon>Colletotrichum</taxon>
        <taxon>Colletotrichum gloeosporioides species complex</taxon>
    </lineage>
</organism>
<name>A0A9W4S2D5_9PEZI</name>
<feature type="domain" description="DUF1868" evidence="1">
    <location>
        <begin position="19"/>
        <end position="54"/>
    </location>
</feature>
<dbReference type="AlphaFoldDB" id="A0A9W4S2D5"/>
<comment type="caution">
    <text evidence="2">The sequence shown here is derived from an EMBL/GenBank/DDBJ whole genome shotgun (WGS) entry which is preliminary data.</text>
</comment>
<keyword evidence="3" id="KW-1185">Reference proteome</keyword>
<dbReference type="Gene3D" id="3.90.1140.10">
    <property type="entry name" value="Cyclic phosphodiesterase"/>
    <property type="match status" value="1"/>
</dbReference>
<dbReference type="InterPro" id="IPR009097">
    <property type="entry name" value="Cyclic_Pdiesterase"/>
</dbReference>
<dbReference type="Pfam" id="PF08975">
    <property type="entry name" value="2H-phosphodiest"/>
    <property type="match status" value="2"/>
</dbReference>
<evidence type="ECO:0000313" key="3">
    <source>
        <dbReference type="Proteomes" id="UP001152533"/>
    </source>
</evidence>
<reference evidence="2" key="1">
    <citation type="submission" date="2022-08" db="EMBL/GenBank/DDBJ databases">
        <authorList>
            <person name="Giroux E."/>
            <person name="Giroux E."/>
        </authorList>
    </citation>
    <scope>NUCLEOTIDE SEQUENCE</scope>
    <source>
        <strain evidence="2">H1091258</strain>
    </source>
</reference>
<accession>A0A9W4S2D5</accession>
<dbReference type="EMBL" id="CAMGZC010001226">
    <property type="protein sequence ID" value="CAI0652014.1"/>
    <property type="molecule type" value="Genomic_DNA"/>
</dbReference>
<evidence type="ECO:0000313" key="2">
    <source>
        <dbReference type="EMBL" id="CAI0652014.1"/>
    </source>
</evidence>
<gene>
    <name evidence="2" type="ORF">CGXH109_LOCUS112795</name>
</gene>
<dbReference type="SUPFAM" id="SSF55144">
    <property type="entry name" value="LigT-like"/>
    <property type="match status" value="1"/>
</dbReference>